<feature type="region of interest" description="Disordered" evidence="1">
    <location>
        <begin position="46"/>
        <end position="69"/>
    </location>
</feature>
<feature type="compositionally biased region" description="Basic and acidic residues" evidence="1">
    <location>
        <begin position="50"/>
        <end position="67"/>
    </location>
</feature>
<evidence type="ECO:0000256" key="1">
    <source>
        <dbReference type="SAM" id="MobiDB-lite"/>
    </source>
</evidence>
<evidence type="ECO:0000313" key="3">
    <source>
        <dbReference type="Proteomes" id="UP000838756"/>
    </source>
</evidence>
<protein>
    <submittedName>
        <fullName evidence="2">Jg5540 protein</fullName>
    </submittedName>
</protein>
<accession>A0A8S4RS90</accession>
<gene>
    <name evidence="2" type="primary">jg5540</name>
    <name evidence="2" type="ORF">PAEG_LOCUS17240</name>
</gene>
<reference evidence="2" key="1">
    <citation type="submission" date="2022-03" db="EMBL/GenBank/DDBJ databases">
        <authorList>
            <person name="Lindestad O."/>
        </authorList>
    </citation>
    <scope>NUCLEOTIDE SEQUENCE</scope>
</reference>
<keyword evidence="3" id="KW-1185">Reference proteome</keyword>
<sequence>MLNQKHTDDNDDMSFEQFVAVSTLPNQMALQKSCIALAKCSRKMPTYKTSKNEVRPSVPEHDHRPEDDLPIVTVERIAIAPVQVISIRH</sequence>
<dbReference type="AlphaFoldDB" id="A0A8S4RS90"/>
<comment type="caution">
    <text evidence="2">The sequence shown here is derived from an EMBL/GenBank/DDBJ whole genome shotgun (WGS) entry which is preliminary data.</text>
</comment>
<name>A0A8S4RS90_9NEOP</name>
<dbReference type="Proteomes" id="UP000838756">
    <property type="component" value="Unassembled WGS sequence"/>
</dbReference>
<evidence type="ECO:0000313" key="2">
    <source>
        <dbReference type="EMBL" id="CAH2240672.1"/>
    </source>
</evidence>
<organism evidence="2 3">
    <name type="scientific">Pararge aegeria aegeria</name>
    <dbReference type="NCBI Taxonomy" id="348720"/>
    <lineage>
        <taxon>Eukaryota</taxon>
        <taxon>Metazoa</taxon>
        <taxon>Ecdysozoa</taxon>
        <taxon>Arthropoda</taxon>
        <taxon>Hexapoda</taxon>
        <taxon>Insecta</taxon>
        <taxon>Pterygota</taxon>
        <taxon>Neoptera</taxon>
        <taxon>Endopterygota</taxon>
        <taxon>Lepidoptera</taxon>
        <taxon>Glossata</taxon>
        <taxon>Ditrysia</taxon>
        <taxon>Papilionoidea</taxon>
        <taxon>Nymphalidae</taxon>
        <taxon>Satyrinae</taxon>
        <taxon>Satyrini</taxon>
        <taxon>Parargina</taxon>
        <taxon>Pararge</taxon>
    </lineage>
</organism>
<proteinExistence type="predicted"/>
<dbReference type="EMBL" id="CAKXAJ010025539">
    <property type="protein sequence ID" value="CAH2240672.1"/>
    <property type="molecule type" value="Genomic_DNA"/>
</dbReference>